<proteinExistence type="predicted"/>
<dbReference type="EMBL" id="JACOOE010000007">
    <property type="protein sequence ID" value="MBC5605979.1"/>
    <property type="molecule type" value="Genomic_DNA"/>
</dbReference>
<dbReference type="CDD" id="cd04194">
    <property type="entry name" value="GT8_A4GalT_like"/>
    <property type="match status" value="1"/>
</dbReference>
<evidence type="ECO:0000256" key="3">
    <source>
        <dbReference type="ARBA" id="ARBA00022723"/>
    </source>
</evidence>
<dbReference type="SUPFAM" id="SSF53448">
    <property type="entry name" value="Nucleotide-diphospho-sugar transferases"/>
    <property type="match status" value="1"/>
</dbReference>
<reference evidence="4 5" key="1">
    <citation type="submission" date="2020-08" db="EMBL/GenBank/DDBJ databases">
        <title>Genome public.</title>
        <authorList>
            <person name="Liu C."/>
            <person name="Sun Q."/>
        </authorList>
    </citation>
    <scope>NUCLEOTIDE SEQUENCE [LARGE SCALE GENOMIC DNA]</scope>
    <source>
        <strain evidence="4 5">M27</strain>
    </source>
</reference>
<keyword evidence="1" id="KW-0328">Glycosyltransferase</keyword>
<accession>A0ABR7CDV5</accession>
<dbReference type="PANTHER" id="PTHR13778">
    <property type="entry name" value="GLYCOSYLTRANSFERASE 8 DOMAIN-CONTAINING PROTEIN"/>
    <property type="match status" value="1"/>
</dbReference>
<dbReference type="InterPro" id="IPR029044">
    <property type="entry name" value="Nucleotide-diphossugar_trans"/>
</dbReference>
<organism evidence="4 5">
    <name type="scientific">Bacteroides difficilis</name>
    <dbReference type="NCBI Taxonomy" id="2763021"/>
    <lineage>
        <taxon>Bacteria</taxon>
        <taxon>Pseudomonadati</taxon>
        <taxon>Bacteroidota</taxon>
        <taxon>Bacteroidia</taxon>
        <taxon>Bacteroidales</taxon>
        <taxon>Bacteroidaceae</taxon>
        <taxon>Bacteroides</taxon>
    </lineage>
</organism>
<gene>
    <name evidence="4" type="ORF">H8S67_15055</name>
</gene>
<comment type="caution">
    <text evidence="4">The sequence shown here is derived from an EMBL/GenBank/DDBJ whole genome shotgun (WGS) entry which is preliminary data.</text>
</comment>
<dbReference type="Gene3D" id="3.90.550.10">
    <property type="entry name" value="Spore Coat Polysaccharide Biosynthesis Protein SpsA, Chain A"/>
    <property type="match status" value="1"/>
</dbReference>
<keyword evidence="2" id="KW-0808">Transferase</keyword>
<dbReference type="RefSeq" id="WP_186967858.1">
    <property type="nucleotide sequence ID" value="NZ_JACOOE010000007.1"/>
</dbReference>
<dbReference type="PANTHER" id="PTHR13778:SF47">
    <property type="entry name" value="LIPOPOLYSACCHARIDE 1,3-GALACTOSYLTRANSFERASE"/>
    <property type="match status" value="1"/>
</dbReference>
<dbReference type="Pfam" id="PF01501">
    <property type="entry name" value="Glyco_transf_8"/>
    <property type="match status" value="1"/>
</dbReference>
<sequence length="309" mass="36605">MHLLFVTNDAYVPHMATTLCSIFENNMDMDFCVHVMATNISDDNLRKLQQFVKSYHHELDVKVINPDELEIDLSICGKWGIFPSLKLYAVDLYPEVDRMLYVDADMICLGSLKEIDDLDMSNWYVAASPDEEGSSRHKARLSMPCDAFYGCAGLMYFNLDNWRKHNVRQACFAYFNDPKNRNIIQWGEQDVINKVCIERIYPLNLKFNMFSHYWLHHGQAVPKRYLEQWEANKKHPVIIHYIDSVKPWFKDNGFPYKKHYWHYHALTPWKGQTYGYSNEYQGKKDSFKKTIKNILHKLGVKKYDYCYDC</sequence>
<evidence type="ECO:0000313" key="4">
    <source>
        <dbReference type="EMBL" id="MBC5605979.1"/>
    </source>
</evidence>
<evidence type="ECO:0000256" key="2">
    <source>
        <dbReference type="ARBA" id="ARBA00022679"/>
    </source>
</evidence>
<dbReference type="Proteomes" id="UP000600600">
    <property type="component" value="Unassembled WGS sequence"/>
</dbReference>
<dbReference type="InterPro" id="IPR002495">
    <property type="entry name" value="Glyco_trans_8"/>
</dbReference>
<evidence type="ECO:0000256" key="1">
    <source>
        <dbReference type="ARBA" id="ARBA00022676"/>
    </source>
</evidence>
<name>A0ABR7CDV5_9BACE</name>
<dbReference type="InterPro" id="IPR050748">
    <property type="entry name" value="Glycosyltrans_8_dom-fam"/>
</dbReference>
<protein>
    <submittedName>
        <fullName evidence="4">Glycosyltransferase family 8 protein</fullName>
    </submittedName>
</protein>
<evidence type="ECO:0000313" key="5">
    <source>
        <dbReference type="Proteomes" id="UP000600600"/>
    </source>
</evidence>
<keyword evidence="3" id="KW-0479">Metal-binding</keyword>
<keyword evidence="5" id="KW-1185">Reference proteome</keyword>